<keyword evidence="2" id="KW-1003">Cell membrane</keyword>
<accession>A0ABY5RK60</accession>
<dbReference type="RefSeq" id="WP_173945277.1">
    <property type="nucleotide sequence ID" value="NZ_CP102845.1"/>
</dbReference>
<dbReference type="EMBL" id="CP102845">
    <property type="protein sequence ID" value="UVF17605.1"/>
    <property type="molecule type" value="Genomic_DNA"/>
</dbReference>
<gene>
    <name evidence="8" type="ORF">HPT29_013730</name>
</gene>
<feature type="transmembrane region" description="Helical" evidence="7">
    <location>
        <begin position="334"/>
        <end position="355"/>
    </location>
</feature>
<keyword evidence="9" id="KW-1185">Reference proteome</keyword>
<evidence type="ECO:0008006" key="10">
    <source>
        <dbReference type="Google" id="ProtNLM"/>
    </source>
</evidence>
<evidence type="ECO:0000313" key="9">
    <source>
        <dbReference type="Proteomes" id="UP001017257"/>
    </source>
</evidence>
<feature type="transmembrane region" description="Helical" evidence="7">
    <location>
        <begin position="112"/>
        <end position="137"/>
    </location>
</feature>
<feature type="compositionally biased region" description="Low complexity" evidence="6">
    <location>
        <begin position="1"/>
        <end position="17"/>
    </location>
</feature>
<feature type="transmembrane region" description="Helical" evidence="7">
    <location>
        <begin position="425"/>
        <end position="446"/>
    </location>
</feature>
<evidence type="ECO:0000313" key="8">
    <source>
        <dbReference type="EMBL" id="UVF17605.1"/>
    </source>
</evidence>
<evidence type="ECO:0000256" key="3">
    <source>
        <dbReference type="ARBA" id="ARBA00022692"/>
    </source>
</evidence>
<dbReference type="InterPro" id="IPR050833">
    <property type="entry name" value="Poly_Biosynth_Transport"/>
</dbReference>
<feature type="transmembrane region" description="Helical" evidence="7">
    <location>
        <begin position="399"/>
        <end position="419"/>
    </location>
</feature>
<dbReference type="PANTHER" id="PTHR30250">
    <property type="entry name" value="PST FAMILY PREDICTED COLANIC ACID TRANSPORTER"/>
    <property type="match status" value="1"/>
</dbReference>
<keyword evidence="3 7" id="KW-0812">Transmembrane</keyword>
<proteinExistence type="predicted"/>
<comment type="subcellular location">
    <subcellularLocation>
        <location evidence="1">Cell membrane</location>
        <topology evidence="1">Multi-pass membrane protein</topology>
    </subcellularLocation>
</comment>
<evidence type="ECO:0000256" key="1">
    <source>
        <dbReference type="ARBA" id="ARBA00004651"/>
    </source>
</evidence>
<dbReference type="Proteomes" id="UP001017257">
    <property type="component" value="Chromosome"/>
</dbReference>
<feature type="transmembrane region" description="Helical" evidence="7">
    <location>
        <begin position="249"/>
        <end position="270"/>
    </location>
</feature>
<feature type="transmembrane region" description="Helical" evidence="7">
    <location>
        <begin position="181"/>
        <end position="201"/>
    </location>
</feature>
<protein>
    <recommendedName>
        <fullName evidence="10">Polysaccharide biosynthesis protein</fullName>
    </recommendedName>
</protein>
<evidence type="ECO:0000256" key="4">
    <source>
        <dbReference type="ARBA" id="ARBA00022989"/>
    </source>
</evidence>
<feature type="transmembrane region" description="Helical" evidence="7">
    <location>
        <begin position="458"/>
        <end position="479"/>
    </location>
</feature>
<feature type="region of interest" description="Disordered" evidence="6">
    <location>
        <begin position="1"/>
        <end position="23"/>
    </location>
</feature>
<dbReference type="PANTHER" id="PTHR30250:SF26">
    <property type="entry name" value="PSMA PROTEIN"/>
    <property type="match status" value="1"/>
</dbReference>
<evidence type="ECO:0000256" key="7">
    <source>
        <dbReference type="SAM" id="Phobius"/>
    </source>
</evidence>
<evidence type="ECO:0000256" key="6">
    <source>
        <dbReference type="SAM" id="MobiDB-lite"/>
    </source>
</evidence>
<feature type="transmembrane region" description="Helical" evidence="7">
    <location>
        <begin position="58"/>
        <end position="80"/>
    </location>
</feature>
<feature type="transmembrane region" description="Helical" evidence="7">
    <location>
        <begin position="491"/>
        <end position="509"/>
    </location>
</feature>
<sequence length="529" mass="57327">MKSADSLSDPAAAPAAPERMPSQDDAKNRFALNVGTNIAYVAASTLLMVWYIPFLVKHLGMAAYGMIPLANSLVMYASVLSSSLEVSTNRFLAIDLNQGNNDNANRTFNTSLMLSLVACILLLVPAGVITYLYPVLFSVPAGMENETRLLFAGAVLTMLLSIVGSNFGVSSVIKHRFDLYNIVRTLVILLRIGIVAVAFALWSSSLWWVAIGFIVSACLNLVGNVLLWRRLTPELRIDPRSIDRTRSRALIDLGGWASLNQIGALLLMQIDLLVVNAFYGADMTGRYGSVLIFTTLILTMTTTVVGVLSPAIMARFAVNDIDGLTRIAVRSVKLLGIGLAIPVGLLCGFGRPLLTLWLGPDFADLDILLVILVGHLNINLAVRPLLYVLTAFNRVKVQALLTVLIGVVNLGLAIALARWAGWGAAGIAAAGALAWTFKNVFLLSTYSASVMNLKWWTFYVPLIAGAIGTLGLALAGRLITQLWWPATWFELGLYASALTLVYCAVSYIFSLDHSDRALIWSLARRRNHG</sequence>
<feature type="transmembrane region" description="Helical" evidence="7">
    <location>
        <begin position="207"/>
        <end position="228"/>
    </location>
</feature>
<reference evidence="8" key="1">
    <citation type="submission" date="2022-08" db="EMBL/GenBank/DDBJ databases">
        <title>Microvirga terrae sp. nov., isolated from soil.</title>
        <authorList>
            <person name="Kim K.H."/>
            <person name="Seo Y.L."/>
            <person name="Kim J.M."/>
            <person name="Lee J.K."/>
            <person name="Han D.M."/>
            <person name="Jeon C.O."/>
        </authorList>
    </citation>
    <scope>NUCLEOTIDE SEQUENCE</scope>
    <source>
        <strain evidence="8">R24</strain>
    </source>
</reference>
<keyword evidence="4 7" id="KW-1133">Transmembrane helix</keyword>
<organism evidence="8 9">
    <name type="scientific">Microvirga terrae</name>
    <dbReference type="NCBI Taxonomy" id="2740529"/>
    <lineage>
        <taxon>Bacteria</taxon>
        <taxon>Pseudomonadati</taxon>
        <taxon>Pseudomonadota</taxon>
        <taxon>Alphaproteobacteria</taxon>
        <taxon>Hyphomicrobiales</taxon>
        <taxon>Methylobacteriaceae</taxon>
        <taxon>Microvirga</taxon>
    </lineage>
</organism>
<feature type="transmembrane region" description="Helical" evidence="7">
    <location>
        <begin position="30"/>
        <end position="52"/>
    </location>
</feature>
<evidence type="ECO:0000256" key="2">
    <source>
        <dbReference type="ARBA" id="ARBA00022475"/>
    </source>
</evidence>
<feature type="transmembrane region" description="Helical" evidence="7">
    <location>
        <begin position="149"/>
        <end position="169"/>
    </location>
</feature>
<keyword evidence="5 7" id="KW-0472">Membrane</keyword>
<name>A0ABY5RK60_9HYPH</name>
<feature type="transmembrane region" description="Helical" evidence="7">
    <location>
        <begin position="367"/>
        <end position="387"/>
    </location>
</feature>
<feature type="transmembrane region" description="Helical" evidence="7">
    <location>
        <begin position="290"/>
        <end position="313"/>
    </location>
</feature>
<evidence type="ECO:0000256" key="5">
    <source>
        <dbReference type="ARBA" id="ARBA00023136"/>
    </source>
</evidence>